<dbReference type="EMBL" id="LAZR01023626">
    <property type="protein sequence ID" value="KKL77869.1"/>
    <property type="molecule type" value="Genomic_DNA"/>
</dbReference>
<evidence type="ECO:0000313" key="1">
    <source>
        <dbReference type="EMBL" id="KKL77869.1"/>
    </source>
</evidence>
<reference evidence="1" key="1">
    <citation type="journal article" date="2015" name="Nature">
        <title>Complex archaea that bridge the gap between prokaryotes and eukaryotes.</title>
        <authorList>
            <person name="Spang A."/>
            <person name="Saw J.H."/>
            <person name="Jorgensen S.L."/>
            <person name="Zaremba-Niedzwiedzka K."/>
            <person name="Martijn J."/>
            <person name="Lind A.E."/>
            <person name="van Eijk R."/>
            <person name="Schleper C."/>
            <person name="Guy L."/>
            <person name="Ettema T.J."/>
        </authorList>
    </citation>
    <scope>NUCLEOTIDE SEQUENCE</scope>
</reference>
<protein>
    <submittedName>
        <fullName evidence="1">Uncharacterized protein</fullName>
    </submittedName>
</protein>
<proteinExistence type="predicted"/>
<feature type="non-terminal residue" evidence="1">
    <location>
        <position position="1"/>
    </location>
</feature>
<name>A0A0F9EV18_9ZZZZ</name>
<gene>
    <name evidence="1" type="ORF">LCGC14_2030560</name>
</gene>
<comment type="caution">
    <text evidence="1">The sequence shown here is derived from an EMBL/GenBank/DDBJ whole genome shotgun (WGS) entry which is preliminary data.</text>
</comment>
<dbReference type="AlphaFoldDB" id="A0A0F9EV18"/>
<organism evidence="1">
    <name type="scientific">marine sediment metagenome</name>
    <dbReference type="NCBI Taxonomy" id="412755"/>
    <lineage>
        <taxon>unclassified sequences</taxon>
        <taxon>metagenomes</taxon>
        <taxon>ecological metagenomes</taxon>
    </lineage>
</organism>
<accession>A0A0F9EV18</accession>
<sequence length="26" mass="2861">TNIKLVSDGSMIIDAPVVNVRYKDGR</sequence>